<dbReference type="AlphaFoldDB" id="A0A1Y1UZ24"/>
<dbReference type="EMBL" id="MCFH01000051">
    <property type="protein sequence ID" value="ORX43658.1"/>
    <property type="molecule type" value="Genomic_DNA"/>
</dbReference>
<reference evidence="2 3" key="1">
    <citation type="submission" date="2016-08" db="EMBL/GenBank/DDBJ databases">
        <title>Genomes of anaerobic fungi encode conserved fungal cellulosomes for biomass hydrolysis.</title>
        <authorList>
            <consortium name="DOE Joint Genome Institute"/>
            <person name="Haitjema C.H."/>
            <person name="Gilmore S.P."/>
            <person name="Henske J.K."/>
            <person name="Solomon K.V."/>
            <person name="De Groot R."/>
            <person name="Kuo A."/>
            <person name="Mondo S.J."/>
            <person name="Salamov A.A."/>
            <person name="Labutti K."/>
            <person name="Zhao Z."/>
            <person name="Chiniquy J."/>
            <person name="Barry K."/>
            <person name="Brewer H.M."/>
            <person name="Purvine S.O."/>
            <person name="Wright A.T."/>
            <person name="Boxma B."/>
            <person name="Van Alen T."/>
            <person name="Hackstein J.H."/>
            <person name="Baker S.E."/>
            <person name="Grigoriev I.V."/>
            <person name="O'Malley M.A."/>
        </authorList>
    </citation>
    <scope>NUCLEOTIDE SEQUENCE [LARGE SCALE GENOMIC DNA]</scope>
    <source>
        <strain evidence="3">finn</strain>
    </source>
</reference>
<name>A0A1Y1UZ24_9FUNG</name>
<proteinExistence type="predicted"/>
<sequence length="79" mass="8886">MRLFFKVIVFFCLFFYAQAIIRHCKRNGCRHTTIKSTTKISSSKTSTTITKTTTVTTVTTTTAISEPTVTSEPTWGLFV</sequence>
<feature type="signal peptide" evidence="1">
    <location>
        <begin position="1"/>
        <end position="19"/>
    </location>
</feature>
<evidence type="ECO:0000313" key="2">
    <source>
        <dbReference type="EMBL" id="ORX43658.1"/>
    </source>
</evidence>
<organism evidence="2 3">
    <name type="scientific">Piromyces finnis</name>
    <dbReference type="NCBI Taxonomy" id="1754191"/>
    <lineage>
        <taxon>Eukaryota</taxon>
        <taxon>Fungi</taxon>
        <taxon>Fungi incertae sedis</taxon>
        <taxon>Chytridiomycota</taxon>
        <taxon>Chytridiomycota incertae sedis</taxon>
        <taxon>Neocallimastigomycetes</taxon>
        <taxon>Neocallimastigales</taxon>
        <taxon>Neocallimastigaceae</taxon>
        <taxon>Piromyces</taxon>
    </lineage>
</organism>
<dbReference type="Proteomes" id="UP000193719">
    <property type="component" value="Unassembled WGS sequence"/>
</dbReference>
<accession>A0A1Y1UZ24</accession>
<keyword evidence="3" id="KW-1185">Reference proteome</keyword>
<keyword evidence="1" id="KW-0732">Signal</keyword>
<comment type="caution">
    <text evidence="2">The sequence shown here is derived from an EMBL/GenBank/DDBJ whole genome shotgun (WGS) entry which is preliminary data.</text>
</comment>
<gene>
    <name evidence="2" type="ORF">BCR36DRAFT_586593</name>
</gene>
<protein>
    <submittedName>
        <fullName evidence="2">Uncharacterized protein</fullName>
    </submittedName>
</protein>
<reference evidence="2 3" key="2">
    <citation type="submission" date="2016-08" db="EMBL/GenBank/DDBJ databases">
        <title>Pervasive Adenine N6-methylation of Active Genes in Fungi.</title>
        <authorList>
            <consortium name="DOE Joint Genome Institute"/>
            <person name="Mondo S.J."/>
            <person name="Dannebaum R.O."/>
            <person name="Kuo R.C."/>
            <person name="Labutti K."/>
            <person name="Haridas S."/>
            <person name="Kuo A."/>
            <person name="Salamov A."/>
            <person name="Ahrendt S.R."/>
            <person name="Lipzen A."/>
            <person name="Sullivan W."/>
            <person name="Andreopoulos W.B."/>
            <person name="Clum A."/>
            <person name="Lindquist E."/>
            <person name="Daum C."/>
            <person name="Ramamoorthy G.K."/>
            <person name="Gryganskyi A."/>
            <person name="Culley D."/>
            <person name="Magnuson J.K."/>
            <person name="James T.Y."/>
            <person name="O'Malley M.A."/>
            <person name="Stajich J.E."/>
            <person name="Spatafora J.W."/>
            <person name="Visel A."/>
            <person name="Grigoriev I.V."/>
        </authorList>
    </citation>
    <scope>NUCLEOTIDE SEQUENCE [LARGE SCALE GENOMIC DNA]</scope>
    <source>
        <strain evidence="3">finn</strain>
    </source>
</reference>
<evidence type="ECO:0000256" key="1">
    <source>
        <dbReference type="SAM" id="SignalP"/>
    </source>
</evidence>
<feature type="chain" id="PRO_5012327365" evidence="1">
    <location>
        <begin position="20"/>
        <end position="79"/>
    </location>
</feature>
<evidence type="ECO:0000313" key="3">
    <source>
        <dbReference type="Proteomes" id="UP000193719"/>
    </source>
</evidence>